<dbReference type="Gramene" id="arahy.Tifrunner.gnm2.ann2.Ah12g159600.1">
    <property type="protein sequence ID" value="arahy.Tifrunner.gnm2.ann2.Ah12g159600.1-CDS-1"/>
    <property type="gene ID" value="arahy.Tifrunner.gnm2.ann2.Ah12g159600"/>
</dbReference>
<gene>
    <name evidence="2" type="ORF">Ahy_B02g058933</name>
</gene>
<reference evidence="2 3" key="1">
    <citation type="submission" date="2019-01" db="EMBL/GenBank/DDBJ databases">
        <title>Sequencing of cultivated peanut Arachis hypogaea provides insights into genome evolution and oil improvement.</title>
        <authorList>
            <person name="Chen X."/>
        </authorList>
    </citation>
    <scope>NUCLEOTIDE SEQUENCE [LARGE SCALE GENOMIC DNA]</scope>
    <source>
        <strain evidence="3">cv. Fuhuasheng</strain>
        <tissue evidence="2">Leaves</tissue>
    </source>
</reference>
<comment type="caution">
    <text evidence="2">The sequence shown here is derived from an EMBL/GenBank/DDBJ whole genome shotgun (WGS) entry which is preliminary data.</text>
</comment>
<dbReference type="Proteomes" id="UP000289738">
    <property type="component" value="Chromosome B02"/>
</dbReference>
<dbReference type="STRING" id="3818.A0A445AFS3"/>
<dbReference type="EMBL" id="SDMP01000012">
    <property type="protein sequence ID" value="RYR25258.1"/>
    <property type="molecule type" value="Genomic_DNA"/>
</dbReference>
<evidence type="ECO:0000256" key="1">
    <source>
        <dbReference type="SAM" id="MobiDB-lite"/>
    </source>
</evidence>
<keyword evidence="3" id="KW-1185">Reference proteome</keyword>
<protein>
    <submittedName>
        <fullName evidence="2">Uncharacterized protein</fullName>
    </submittedName>
</protein>
<evidence type="ECO:0000313" key="2">
    <source>
        <dbReference type="EMBL" id="RYR25258.1"/>
    </source>
</evidence>
<name>A0A445AFS3_ARAHY</name>
<sequence length="77" mass="8686">MSNTEAEHRKEEEAPAGEDEDTGAQVAPIVRLEEVAVSTGEYAQDLRQSFDSTFDECAGALREREIICLACQRLRRW</sequence>
<accession>A0A445AFS3</accession>
<feature type="region of interest" description="Disordered" evidence="1">
    <location>
        <begin position="1"/>
        <end position="25"/>
    </location>
</feature>
<organism evidence="2 3">
    <name type="scientific">Arachis hypogaea</name>
    <name type="common">Peanut</name>
    <dbReference type="NCBI Taxonomy" id="3818"/>
    <lineage>
        <taxon>Eukaryota</taxon>
        <taxon>Viridiplantae</taxon>
        <taxon>Streptophyta</taxon>
        <taxon>Embryophyta</taxon>
        <taxon>Tracheophyta</taxon>
        <taxon>Spermatophyta</taxon>
        <taxon>Magnoliopsida</taxon>
        <taxon>eudicotyledons</taxon>
        <taxon>Gunneridae</taxon>
        <taxon>Pentapetalae</taxon>
        <taxon>rosids</taxon>
        <taxon>fabids</taxon>
        <taxon>Fabales</taxon>
        <taxon>Fabaceae</taxon>
        <taxon>Papilionoideae</taxon>
        <taxon>50 kb inversion clade</taxon>
        <taxon>dalbergioids sensu lato</taxon>
        <taxon>Dalbergieae</taxon>
        <taxon>Pterocarpus clade</taxon>
        <taxon>Arachis</taxon>
    </lineage>
</organism>
<dbReference type="AlphaFoldDB" id="A0A445AFS3"/>
<feature type="compositionally biased region" description="Basic and acidic residues" evidence="1">
    <location>
        <begin position="1"/>
        <end position="13"/>
    </location>
</feature>
<evidence type="ECO:0000313" key="3">
    <source>
        <dbReference type="Proteomes" id="UP000289738"/>
    </source>
</evidence>
<proteinExistence type="predicted"/>